<dbReference type="InterPro" id="IPR007345">
    <property type="entry name" value="Polysacch_pyruvyl_Trfase"/>
</dbReference>
<proteinExistence type="predicted"/>
<evidence type="ECO:0000313" key="2">
    <source>
        <dbReference type="EMBL" id="MBM6673384.1"/>
    </source>
</evidence>
<protein>
    <submittedName>
        <fullName evidence="2">Polysaccharide pyruvyl transferase family protein</fullName>
    </submittedName>
</protein>
<dbReference type="AlphaFoldDB" id="A0A938WUG6"/>
<dbReference type="RefSeq" id="WP_205104073.1">
    <property type="nucleotide sequence ID" value="NZ_JACJJG010000020.1"/>
</dbReference>
<gene>
    <name evidence="2" type="ORF">H6A34_05795</name>
</gene>
<evidence type="ECO:0000259" key="1">
    <source>
        <dbReference type="Pfam" id="PF04230"/>
    </source>
</evidence>
<reference evidence="2" key="1">
    <citation type="submission" date="2020-08" db="EMBL/GenBank/DDBJ databases">
        <authorList>
            <person name="Cejkova D."/>
            <person name="Kubasova T."/>
            <person name="Jahodarova E."/>
            <person name="Rychlik I."/>
        </authorList>
    </citation>
    <scope>NUCLEOTIDE SEQUENCE</scope>
    <source>
        <strain evidence="2">An824</strain>
    </source>
</reference>
<name>A0A938WUG6_9BACT</name>
<dbReference type="EMBL" id="JACJJG010000020">
    <property type="protein sequence ID" value="MBM6673384.1"/>
    <property type="molecule type" value="Genomic_DNA"/>
</dbReference>
<dbReference type="GO" id="GO:0016740">
    <property type="term" value="F:transferase activity"/>
    <property type="evidence" value="ECO:0007669"/>
    <property type="project" value="UniProtKB-KW"/>
</dbReference>
<feature type="domain" description="Polysaccharide pyruvyl transferase" evidence="1">
    <location>
        <begin position="13"/>
        <end position="282"/>
    </location>
</feature>
<organism evidence="2 3">
    <name type="scientific">Marseilla massiliensis</name>
    <dbReference type="NCBI Taxonomy" id="1841864"/>
    <lineage>
        <taxon>Bacteria</taxon>
        <taxon>Pseudomonadati</taxon>
        <taxon>Bacteroidota</taxon>
        <taxon>Bacteroidia</taxon>
        <taxon>Bacteroidales</taxon>
        <taxon>Prevotellaceae</taxon>
        <taxon>Marseilla</taxon>
    </lineage>
</organism>
<keyword evidence="3" id="KW-1185">Reference proteome</keyword>
<dbReference type="Proteomes" id="UP000706891">
    <property type="component" value="Unassembled WGS sequence"/>
</dbReference>
<keyword evidence="2" id="KW-0808">Transferase</keyword>
<sequence length="350" mass="40873">MRIGILTFHWGTNYGGVLQAYALQTYLKGLNYDVEIINYAPKTFRDNFLLCFKSKSVHTIEKNVCEYLKEQKFKRFRKKNLNLSNTRYYNATDCERLISGYDIVIVGSDQVWNPYIALNYGRVYWLPVKTNIRKIAYAVSLGCEQYPTDVLATVSDFINDFYAISARENTAIKIIQPKFSKGQVTVVPDPTVLVNSAQYMPFVNRHINNRGCFIYVLQENQKLIAEIEETLQCEYDVYKPDINKWNQYSIEEWLSGIYNNKLVITNSFHGVMFSLIFHRDFFVTLIEGSLSGMNDRIYTILEYLGLQDRIIKNAETFTMMKKQTINWGDVDTRLRQFKEIGTKFLSDNLK</sequence>
<reference evidence="2" key="2">
    <citation type="journal article" date="2021" name="Sci. Rep.">
        <title>The distribution of antibiotic resistance genes in chicken gut microbiota commensals.</title>
        <authorList>
            <person name="Juricova H."/>
            <person name="Matiasovicova J."/>
            <person name="Kubasova T."/>
            <person name="Cejkova D."/>
            <person name="Rychlik I."/>
        </authorList>
    </citation>
    <scope>NUCLEOTIDE SEQUENCE</scope>
    <source>
        <strain evidence="2">An824</strain>
    </source>
</reference>
<comment type="caution">
    <text evidence="2">The sequence shown here is derived from an EMBL/GenBank/DDBJ whole genome shotgun (WGS) entry which is preliminary data.</text>
</comment>
<dbReference type="Pfam" id="PF04230">
    <property type="entry name" value="PS_pyruv_trans"/>
    <property type="match status" value="1"/>
</dbReference>
<evidence type="ECO:0000313" key="3">
    <source>
        <dbReference type="Proteomes" id="UP000706891"/>
    </source>
</evidence>
<accession>A0A938WUG6</accession>